<comment type="caution">
    <text evidence="5">The sequence shown here is derived from an EMBL/GenBank/DDBJ whole genome shotgun (WGS) entry which is preliminary data.</text>
</comment>
<evidence type="ECO:0000313" key="6">
    <source>
        <dbReference type="Proteomes" id="UP000533637"/>
    </source>
</evidence>
<dbReference type="InterPro" id="IPR017896">
    <property type="entry name" value="4Fe4S_Fe-S-bd"/>
</dbReference>
<dbReference type="PROSITE" id="PS51257">
    <property type="entry name" value="PROKAR_LIPOPROTEIN"/>
    <property type="match status" value="1"/>
</dbReference>
<dbReference type="SUPFAM" id="SSF51430">
    <property type="entry name" value="NAD(P)-linked oxidoreductase"/>
    <property type="match status" value="1"/>
</dbReference>
<dbReference type="Pfam" id="PF00248">
    <property type="entry name" value="Aldo_ket_red"/>
    <property type="match status" value="1"/>
</dbReference>
<dbReference type="Pfam" id="PF13187">
    <property type="entry name" value="Fer4_9"/>
    <property type="match status" value="1"/>
</dbReference>
<dbReference type="SUPFAM" id="SSF46548">
    <property type="entry name" value="alpha-helical ferredoxin"/>
    <property type="match status" value="1"/>
</dbReference>
<keyword evidence="1" id="KW-0479">Metal-binding</keyword>
<evidence type="ECO:0000256" key="3">
    <source>
        <dbReference type="ARBA" id="ARBA00023014"/>
    </source>
</evidence>
<accession>A0ABR6KPJ4</accession>
<dbReference type="Proteomes" id="UP000533637">
    <property type="component" value="Unassembled WGS sequence"/>
</dbReference>
<gene>
    <name evidence="5" type="ORF">GGQ57_003302</name>
</gene>
<dbReference type="PROSITE" id="PS51379">
    <property type="entry name" value="4FE4S_FER_2"/>
    <property type="match status" value="1"/>
</dbReference>
<dbReference type="InterPro" id="IPR053135">
    <property type="entry name" value="AKR2_Oxidoreductase"/>
</dbReference>
<dbReference type="PANTHER" id="PTHR43312">
    <property type="entry name" value="D-THREO-ALDOSE 1-DEHYDROGENASE"/>
    <property type="match status" value="1"/>
</dbReference>
<evidence type="ECO:0000256" key="1">
    <source>
        <dbReference type="ARBA" id="ARBA00022723"/>
    </source>
</evidence>
<evidence type="ECO:0000313" key="5">
    <source>
        <dbReference type="EMBL" id="MBB4623390.1"/>
    </source>
</evidence>
<dbReference type="InterPro" id="IPR017900">
    <property type="entry name" value="4Fe4S_Fe_S_CS"/>
</dbReference>
<evidence type="ECO:0000259" key="4">
    <source>
        <dbReference type="PROSITE" id="PS51379"/>
    </source>
</evidence>
<keyword evidence="2" id="KW-0408">Iron</keyword>
<feature type="domain" description="4Fe-4S ferredoxin-type" evidence="4">
    <location>
        <begin position="425"/>
        <end position="454"/>
    </location>
</feature>
<dbReference type="CDD" id="cd19096">
    <property type="entry name" value="AKR_Fe-S_oxidoreductase"/>
    <property type="match status" value="1"/>
</dbReference>
<dbReference type="PANTHER" id="PTHR43312:SF2">
    <property type="entry name" value="OXIDOREDUCTASE"/>
    <property type="match status" value="1"/>
</dbReference>
<organism evidence="5 6">
    <name type="scientific">Parabacteroides faecis</name>
    <dbReference type="NCBI Taxonomy" id="1217282"/>
    <lineage>
        <taxon>Bacteria</taxon>
        <taxon>Pseudomonadati</taxon>
        <taxon>Bacteroidota</taxon>
        <taxon>Bacteroidia</taxon>
        <taxon>Bacteroidales</taxon>
        <taxon>Tannerellaceae</taxon>
        <taxon>Parabacteroides</taxon>
    </lineage>
</organism>
<name>A0ABR6KPJ4_9BACT</name>
<dbReference type="PROSITE" id="PS51318">
    <property type="entry name" value="TAT"/>
    <property type="match status" value="1"/>
</dbReference>
<dbReference type="Gene3D" id="3.20.20.100">
    <property type="entry name" value="NADP-dependent oxidoreductase domain"/>
    <property type="match status" value="1"/>
</dbReference>
<keyword evidence="6" id="KW-1185">Reference proteome</keyword>
<sequence length="470" mass="53422">MEKTDKHRIDRREFLKRLGAGVTAVSATTVAGCSFRDAGTGGSAQGEVPTDKMTYRIDPKTGEQISLLGYGCMRWPMMPSPDGTGEVIDQEAVNGLVDYALAHGVNYFDTAPPYCRGLSEKATGTALKRHPRNSYYLATKMSNHRLAGQGLSPEELFDASVKMYRRSFEELQADYFDYYLLHIVGIGSGMPFLMERFFDNGLLDFLLKEREAGRIRHLGFSYHGDVKVFDYLLSRHDEFKWDFVQIQLNYMDYRHASGMNFNAEYLYAELEKRDIPAIVMEPLLGGRLTTLTNYLNGRLKQRCPEDSIASWAFRFAGSFPKVLTVLSGMTYMEHLQDNIRTFSPLDPCTEEELAVLEDTAQTMLKYPSVPCTACQYCMPCPYGLNIPAIFAHYNKCINEGNIPVSSQDENYRKARRTFLVGYDRSVPKLRQADHCIGCDQCVHHCPQSINIPAQMQRINFFVEQLKQETL</sequence>
<dbReference type="RefSeq" id="WP_183671514.1">
    <property type="nucleotide sequence ID" value="NZ_BMPB01000007.1"/>
</dbReference>
<protein>
    <recommendedName>
        <fullName evidence="4">4Fe-4S ferredoxin-type domain-containing protein</fullName>
    </recommendedName>
</protein>
<reference evidence="5 6" key="1">
    <citation type="submission" date="2020-08" db="EMBL/GenBank/DDBJ databases">
        <title>Genomic Encyclopedia of Type Strains, Phase IV (KMG-IV): sequencing the most valuable type-strain genomes for metagenomic binning, comparative biology and taxonomic classification.</title>
        <authorList>
            <person name="Goeker M."/>
        </authorList>
    </citation>
    <scope>NUCLEOTIDE SEQUENCE [LARGE SCALE GENOMIC DNA]</scope>
    <source>
        <strain evidence="5 6">DSM 102983</strain>
    </source>
</reference>
<dbReference type="InterPro" id="IPR036812">
    <property type="entry name" value="NAD(P)_OxRdtase_dom_sf"/>
</dbReference>
<dbReference type="InterPro" id="IPR006311">
    <property type="entry name" value="TAT_signal"/>
</dbReference>
<dbReference type="InterPro" id="IPR023210">
    <property type="entry name" value="NADP_OxRdtase_dom"/>
</dbReference>
<dbReference type="PROSITE" id="PS00198">
    <property type="entry name" value="4FE4S_FER_1"/>
    <property type="match status" value="1"/>
</dbReference>
<keyword evidence="3" id="KW-0411">Iron-sulfur</keyword>
<dbReference type="EMBL" id="JACHOC010000006">
    <property type="protein sequence ID" value="MBB4623390.1"/>
    <property type="molecule type" value="Genomic_DNA"/>
</dbReference>
<proteinExistence type="predicted"/>
<evidence type="ECO:0000256" key="2">
    <source>
        <dbReference type="ARBA" id="ARBA00023004"/>
    </source>
</evidence>